<keyword evidence="5" id="KW-1185">Reference proteome</keyword>
<evidence type="ECO:0000256" key="2">
    <source>
        <dbReference type="SAM" id="MobiDB-lite"/>
    </source>
</evidence>
<feature type="region of interest" description="Disordered" evidence="2">
    <location>
        <begin position="299"/>
        <end position="332"/>
    </location>
</feature>
<feature type="domain" description="Cytochrome b5 heme-binding" evidence="3">
    <location>
        <begin position="161"/>
        <end position="239"/>
    </location>
</feature>
<feature type="region of interest" description="Disordered" evidence="2">
    <location>
        <begin position="1"/>
        <end position="105"/>
    </location>
</feature>
<dbReference type="InterPro" id="IPR001199">
    <property type="entry name" value="Cyt_B5-like_heme/steroid-bd"/>
</dbReference>
<evidence type="ECO:0000259" key="3">
    <source>
        <dbReference type="SMART" id="SM01117"/>
    </source>
</evidence>
<feature type="compositionally biased region" description="Acidic residues" evidence="2">
    <location>
        <begin position="74"/>
        <end position="87"/>
    </location>
</feature>
<dbReference type="PANTHER" id="PTHR10281:SF76">
    <property type="entry name" value="CALCUTTA CUP-RELATED"/>
    <property type="match status" value="1"/>
</dbReference>
<accession>A0A6G1GZP9</accession>
<evidence type="ECO:0000256" key="1">
    <source>
        <dbReference type="ARBA" id="ARBA00038357"/>
    </source>
</evidence>
<sequence>MAGVEGGTSVGARKRYRNFPGRGGEVTPVPTAGKAETRDDLTLPESRQVVPEDVFTTTTANTNANDEGYGTGDSSDEGDGDTQEEGQESSSRSRRKSRKRRLDDSGGGLSVLDIVRMVVGAALLSCLCSFFVTGEGFWWGYRPWFANVKMVKAWFKGPLHLTPGELSLYNGTTPDLPILLALNGSIYDVSASPHTYGPGGSYHFFAGRDAARAFVTGCFEEDLTADLRGVEEMFVPVEDPEYDAEMGVTGAEVKNRKANERRIARRKVKEALEGWHVLFRGAKAKPYFWVGHLVREEGWEEAEPRRELCEGARKQKPKRRKEKKGEQGKTPA</sequence>
<dbReference type="GO" id="GO:0012505">
    <property type="term" value="C:endomembrane system"/>
    <property type="evidence" value="ECO:0007669"/>
    <property type="project" value="TreeGrafter"/>
</dbReference>
<dbReference type="SUPFAM" id="SSF55856">
    <property type="entry name" value="Cytochrome b5-like heme/steroid binding domain"/>
    <property type="match status" value="1"/>
</dbReference>
<dbReference type="GO" id="GO:0016020">
    <property type="term" value="C:membrane"/>
    <property type="evidence" value="ECO:0007669"/>
    <property type="project" value="TreeGrafter"/>
</dbReference>
<dbReference type="FunFam" id="3.10.120.10:FF:000018">
    <property type="entry name" value="Heme/steroid binding domain protein, putative"/>
    <property type="match status" value="1"/>
</dbReference>
<feature type="compositionally biased region" description="Basic and acidic residues" evidence="2">
    <location>
        <begin position="323"/>
        <end position="332"/>
    </location>
</feature>
<feature type="compositionally biased region" description="Low complexity" evidence="2">
    <location>
        <begin position="56"/>
        <end position="68"/>
    </location>
</feature>
<reference evidence="4" key="1">
    <citation type="journal article" date="2020" name="Stud. Mycol.">
        <title>101 Dothideomycetes genomes: a test case for predicting lifestyles and emergence of pathogens.</title>
        <authorList>
            <person name="Haridas S."/>
            <person name="Albert R."/>
            <person name="Binder M."/>
            <person name="Bloem J."/>
            <person name="Labutti K."/>
            <person name="Salamov A."/>
            <person name="Andreopoulos B."/>
            <person name="Baker S."/>
            <person name="Barry K."/>
            <person name="Bills G."/>
            <person name="Bluhm B."/>
            <person name="Cannon C."/>
            <person name="Castanera R."/>
            <person name="Culley D."/>
            <person name="Daum C."/>
            <person name="Ezra D."/>
            <person name="Gonzalez J."/>
            <person name="Henrissat B."/>
            <person name="Kuo A."/>
            <person name="Liang C."/>
            <person name="Lipzen A."/>
            <person name="Lutzoni F."/>
            <person name="Magnuson J."/>
            <person name="Mondo S."/>
            <person name="Nolan M."/>
            <person name="Ohm R."/>
            <person name="Pangilinan J."/>
            <person name="Park H.-J."/>
            <person name="Ramirez L."/>
            <person name="Alfaro M."/>
            <person name="Sun H."/>
            <person name="Tritt A."/>
            <person name="Yoshinaga Y."/>
            <person name="Zwiers L.-H."/>
            <person name="Turgeon B."/>
            <person name="Goodwin S."/>
            <person name="Spatafora J."/>
            <person name="Crous P."/>
            <person name="Grigoriev I."/>
        </authorList>
    </citation>
    <scope>NUCLEOTIDE SEQUENCE</scope>
    <source>
        <strain evidence="4">CBS 113979</strain>
    </source>
</reference>
<evidence type="ECO:0000313" key="4">
    <source>
        <dbReference type="EMBL" id="KAF1986405.1"/>
    </source>
</evidence>
<organism evidence="4 5">
    <name type="scientific">Aulographum hederae CBS 113979</name>
    <dbReference type="NCBI Taxonomy" id="1176131"/>
    <lineage>
        <taxon>Eukaryota</taxon>
        <taxon>Fungi</taxon>
        <taxon>Dikarya</taxon>
        <taxon>Ascomycota</taxon>
        <taxon>Pezizomycotina</taxon>
        <taxon>Dothideomycetes</taxon>
        <taxon>Pleosporomycetidae</taxon>
        <taxon>Aulographales</taxon>
        <taxon>Aulographaceae</taxon>
    </lineage>
</organism>
<dbReference type="PANTHER" id="PTHR10281">
    <property type="entry name" value="MEMBRANE-ASSOCIATED PROGESTERONE RECEPTOR COMPONENT-RELATED"/>
    <property type="match status" value="1"/>
</dbReference>
<proteinExistence type="inferred from homology"/>
<dbReference type="AlphaFoldDB" id="A0A6G1GZP9"/>
<name>A0A6G1GZP9_9PEZI</name>
<dbReference type="Proteomes" id="UP000800041">
    <property type="component" value="Unassembled WGS sequence"/>
</dbReference>
<comment type="similarity">
    <text evidence="1">Belongs to the cytochrome b5 family. MAPR subfamily.</text>
</comment>
<dbReference type="SMART" id="SM01117">
    <property type="entry name" value="Cyt-b5"/>
    <property type="match status" value="1"/>
</dbReference>
<evidence type="ECO:0000313" key="5">
    <source>
        <dbReference type="Proteomes" id="UP000800041"/>
    </source>
</evidence>
<gene>
    <name evidence="4" type="ORF">K402DRAFT_393883</name>
</gene>
<dbReference type="EMBL" id="ML977157">
    <property type="protein sequence ID" value="KAF1986405.1"/>
    <property type="molecule type" value="Genomic_DNA"/>
</dbReference>
<dbReference type="OrthoDB" id="10257697at2759"/>
<dbReference type="Gene3D" id="3.10.120.10">
    <property type="entry name" value="Cytochrome b5-like heme/steroid binding domain"/>
    <property type="match status" value="1"/>
</dbReference>
<dbReference type="Pfam" id="PF00173">
    <property type="entry name" value="Cyt-b5"/>
    <property type="match status" value="1"/>
</dbReference>
<dbReference type="InterPro" id="IPR050577">
    <property type="entry name" value="MAPR/NEUFC/NENF-like"/>
</dbReference>
<feature type="compositionally biased region" description="Basic and acidic residues" evidence="2">
    <location>
        <begin position="299"/>
        <end position="313"/>
    </location>
</feature>
<dbReference type="InterPro" id="IPR036400">
    <property type="entry name" value="Cyt_B5-like_heme/steroid_sf"/>
</dbReference>
<protein>
    <submittedName>
        <fullName evidence="4">Cytochrome b5</fullName>
    </submittedName>
</protein>